<dbReference type="InterPro" id="IPR010285">
    <property type="entry name" value="DNA_helicase_pif1-like_DEAD"/>
</dbReference>
<dbReference type="GO" id="GO:0033588">
    <property type="term" value="C:elongator holoenzyme complex"/>
    <property type="evidence" value="ECO:0007669"/>
    <property type="project" value="InterPro"/>
</dbReference>
<feature type="binding site" evidence="11">
    <location>
        <position position="178"/>
    </location>
    <ligand>
        <name>Ca(2+)</name>
        <dbReference type="ChEBI" id="CHEBI:29108"/>
        <label>1</label>
    </ligand>
</feature>
<dbReference type="Pfam" id="PF00090">
    <property type="entry name" value="TSP_1"/>
    <property type="match status" value="1"/>
</dbReference>
<comment type="similarity">
    <text evidence="15">Belongs to the helicase family.</text>
</comment>
<evidence type="ECO:0000256" key="4">
    <source>
        <dbReference type="ARBA" id="ARBA00022723"/>
    </source>
</evidence>
<dbReference type="GO" id="GO:0006508">
    <property type="term" value="P:proteolysis"/>
    <property type="evidence" value="ECO:0007669"/>
    <property type="project" value="UniProtKB-KW"/>
</dbReference>
<dbReference type="Gene3D" id="3.40.1620.60">
    <property type="match status" value="1"/>
</dbReference>
<keyword evidence="15" id="KW-0547">Nucleotide-binding</keyword>
<evidence type="ECO:0000256" key="12">
    <source>
        <dbReference type="PIRSR" id="PIRSR613273-3"/>
    </source>
</evidence>
<comment type="caution">
    <text evidence="13">Lacks conserved residue(s) required for the propagation of feature annotation.</text>
</comment>
<keyword evidence="15" id="KW-0067">ATP-binding</keyword>
<dbReference type="GO" id="GO:0002926">
    <property type="term" value="P:tRNA wobble base 5-methoxycarbonylmethyl-2-thiouridinylation"/>
    <property type="evidence" value="ECO:0007669"/>
    <property type="project" value="TreeGrafter"/>
</dbReference>
<accession>A0A4C1ZYP4</accession>
<evidence type="ECO:0000313" key="18">
    <source>
        <dbReference type="EMBL" id="GBP91737.1"/>
    </source>
</evidence>
<dbReference type="Gene3D" id="3.40.390.10">
    <property type="entry name" value="Collagenase (Catalytic Domain)"/>
    <property type="match status" value="1"/>
</dbReference>
<dbReference type="Pfam" id="PF23925">
    <property type="entry name" value="A-sol_ELP1"/>
    <property type="match status" value="1"/>
</dbReference>
<dbReference type="InterPro" id="IPR027417">
    <property type="entry name" value="P-loop_NTPase"/>
</dbReference>
<feature type="domain" description="Peptidase M12B" evidence="17">
    <location>
        <begin position="175"/>
        <end position="393"/>
    </location>
</feature>
<feature type="compositionally biased region" description="Basic residues" evidence="16">
    <location>
        <begin position="1708"/>
        <end position="1718"/>
    </location>
</feature>
<feature type="binding site" evidence="11">
    <location>
        <position position="388"/>
    </location>
    <ligand>
        <name>Ca(2+)</name>
        <dbReference type="ChEBI" id="CHEBI:29108"/>
        <label>1</label>
    </ligand>
</feature>
<dbReference type="PROSITE" id="PS50092">
    <property type="entry name" value="TSP1"/>
    <property type="match status" value="2"/>
</dbReference>
<dbReference type="InterPro" id="IPR013273">
    <property type="entry name" value="ADAMTS/ADAMTS-like"/>
</dbReference>
<dbReference type="PROSITE" id="PS50215">
    <property type="entry name" value="ADAM_MEPRO"/>
    <property type="match status" value="1"/>
</dbReference>
<evidence type="ECO:0000313" key="19">
    <source>
        <dbReference type="Proteomes" id="UP000299102"/>
    </source>
</evidence>
<dbReference type="GO" id="GO:0030198">
    <property type="term" value="P:extracellular matrix organization"/>
    <property type="evidence" value="ECO:0007669"/>
    <property type="project" value="InterPro"/>
</dbReference>
<evidence type="ECO:0000256" key="9">
    <source>
        <dbReference type="ARBA" id="ARBA00023180"/>
    </source>
</evidence>
<feature type="binding site" evidence="11 13">
    <location>
        <position position="323"/>
    </location>
    <ligand>
        <name>Zn(2+)</name>
        <dbReference type="ChEBI" id="CHEBI:29105"/>
        <note>catalytic</note>
    </ligand>
</feature>
<dbReference type="GO" id="GO:0004222">
    <property type="term" value="F:metalloendopeptidase activity"/>
    <property type="evidence" value="ECO:0007669"/>
    <property type="project" value="InterPro"/>
</dbReference>
<dbReference type="GO" id="GO:0005829">
    <property type="term" value="C:cytosol"/>
    <property type="evidence" value="ECO:0007669"/>
    <property type="project" value="TreeGrafter"/>
</dbReference>
<dbReference type="PANTHER" id="PTHR12747">
    <property type="entry name" value="ELONGATOR COMPLEX PROTEIN 1"/>
    <property type="match status" value="1"/>
</dbReference>
<evidence type="ECO:0000256" key="15">
    <source>
        <dbReference type="RuleBase" id="RU363044"/>
    </source>
</evidence>
<comment type="catalytic activity">
    <reaction evidence="15">
        <text>ATP + H2O = ADP + phosphate + H(+)</text>
        <dbReference type="Rhea" id="RHEA:13065"/>
        <dbReference type="ChEBI" id="CHEBI:15377"/>
        <dbReference type="ChEBI" id="CHEBI:15378"/>
        <dbReference type="ChEBI" id="CHEBI:30616"/>
        <dbReference type="ChEBI" id="CHEBI:43474"/>
        <dbReference type="ChEBI" id="CHEBI:456216"/>
        <dbReference type="EC" id="5.6.2.3"/>
    </reaction>
</comment>
<evidence type="ECO:0000256" key="7">
    <source>
        <dbReference type="ARBA" id="ARBA00023049"/>
    </source>
</evidence>
<keyword evidence="15" id="KW-0227">DNA damage</keyword>
<organism evidence="18 19">
    <name type="scientific">Eumeta variegata</name>
    <name type="common">Bagworm moth</name>
    <name type="synonym">Eumeta japonica</name>
    <dbReference type="NCBI Taxonomy" id="151549"/>
    <lineage>
        <taxon>Eukaryota</taxon>
        <taxon>Metazoa</taxon>
        <taxon>Ecdysozoa</taxon>
        <taxon>Arthropoda</taxon>
        <taxon>Hexapoda</taxon>
        <taxon>Insecta</taxon>
        <taxon>Pterygota</taxon>
        <taxon>Neoptera</taxon>
        <taxon>Endopterygota</taxon>
        <taxon>Lepidoptera</taxon>
        <taxon>Glossata</taxon>
        <taxon>Ditrysia</taxon>
        <taxon>Tineoidea</taxon>
        <taxon>Psychidae</taxon>
        <taxon>Oiketicinae</taxon>
        <taxon>Eumeta</taxon>
    </lineage>
</organism>
<evidence type="ECO:0000256" key="6">
    <source>
        <dbReference type="ARBA" id="ARBA00022833"/>
    </source>
</evidence>
<dbReference type="GO" id="GO:0000723">
    <property type="term" value="P:telomere maintenance"/>
    <property type="evidence" value="ECO:0007669"/>
    <property type="project" value="InterPro"/>
</dbReference>
<feature type="disulfide bond" evidence="12">
    <location>
        <begin position="301"/>
        <end position="388"/>
    </location>
</feature>
<dbReference type="InterPro" id="IPR024079">
    <property type="entry name" value="MetalloPept_cat_dom_sf"/>
</dbReference>
<dbReference type="PROSITE" id="PS50005">
    <property type="entry name" value="TPR"/>
    <property type="match status" value="1"/>
</dbReference>
<dbReference type="Gene3D" id="1.25.40.10">
    <property type="entry name" value="Tetratricopeptide repeat domain"/>
    <property type="match status" value="1"/>
</dbReference>
<dbReference type="InterPro" id="IPR006849">
    <property type="entry name" value="Elp1"/>
</dbReference>
<name>A0A4C1ZYP4_EUMVA</name>
<dbReference type="InterPro" id="IPR056167">
    <property type="entry name" value="A-sol_ELP1"/>
</dbReference>
<feature type="disulfide bond" evidence="12">
    <location>
        <begin position="426"/>
        <end position="445"/>
    </location>
</feature>
<evidence type="ECO:0000256" key="5">
    <source>
        <dbReference type="ARBA" id="ARBA00022801"/>
    </source>
</evidence>
<evidence type="ECO:0000256" key="2">
    <source>
        <dbReference type="ARBA" id="ARBA00022525"/>
    </source>
</evidence>
<dbReference type="Pfam" id="PF23878">
    <property type="entry name" value="TPR_ELP1"/>
    <property type="match status" value="1"/>
</dbReference>
<keyword evidence="15" id="KW-0234">DNA repair</keyword>
<dbReference type="GO" id="GO:0000049">
    <property type="term" value="F:tRNA binding"/>
    <property type="evidence" value="ECO:0007669"/>
    <property type="project" value="TreeGrafter"/>
</dbReference>
<dbReference type="SMART" id="SM00209">
    <property type="entry name" value="TSP1"/>
    <property type="match status" value="2"/>
</dbReference>
<dbReference type="SUPFAM" id="SSF55486">
    <property type="entry name" value="Metalloproteases ('zincins'), catalytic domain"/>
    <property type="match status" value="1"/>
</dbReference>
<dbReference type="InterPro" id="IPR056166">
    <property type="entry name" value="TPR_ELP1"/>
</dbReference>
<dbReference type="GO" id="GO:0016887">
    <property type="term" value="F:ATP hydrolysis activity"/>
    <property type="evidence" value="ECO:0007669"/>
    <property type="project" value="RHEA"/>
</dbReference>
<dbReference type="STRING" id="151549.A0A4C1ZYP4"/>
<feature type="disulfide bond" evidence="12">
    <location>
        <begin position="492"/>
        <end position="529"/>
    </location>
</feature>
<dbReference type="EC" id="5.6.2.3" evidence="15"/>
<dbReference type="GO" id="GO:0007229">
    <property type="term" value="P:integrin-mediated signaling pathway"/>
    <property type="evidence" value="ECO:0007669"/>
    <property type="project" value="UniProtKB-KW"/>
</dbReference>
<dbReference type="InterPro" id="IPR001590">
    <property type="entry name" value="Peptidase_M12B"/>
</dbReference>
<dbReference type="Gene3D" id="2.20.100.10">
    <property type="entry name" value="Thrombospondin type-1 (TSP1) repeat"/>
    <property type="match status" value="1"/>
</dbReference>
<keyword evidence="5 15" id="KW-0378">Hydrolase</keyword>
<dbReference type="GO" id="GO:0046872">
    <property type="term" value="F:metal ion binding"/>
    <property type="evidence" value="ECO:0007669"/>
    <property type="project" value="UniProtKB-KW"/>
</dbReference>
<dbReference type="SUPFAM" id="SSF48452">
    <property type="entry name" value="TPR-like"/>
    <property type="match status" value="1"/>
</dbReference>
<evidence type="ECO:0000256" key="16">
    <source>
        <dbReference type="SAM" id="MobiDB-lite"/>
    </source>
</evidence>
<dbReference type="InterPro" id="IPR041645">
    <property type="entry name" value="ADAMTS_CR_2"/>
</dbReference>
<keyword evidence="9" id="KW-0325">Glycoprotein</keyword>
<evidence type="ECO:0000259" key="17">
    <source>
        <dbReference type="PROSITE" id="PS50215"/>
    </source>
</evidence>
<dbReference type="Pfam" id="PF19236">
    <property type="entry name" value="ADAMTS_CR_3"/>
    <property type="match status" value="1"/>
</dbReference>
<feature type="binding site" evidence="11">
    <location>
        <position position="178"/>
    </location>
    <ligand>
        <name>Ca(2+)</name>
        <dbReference type="ChEBI" id="CHEBI:29108"/>
        <label>2</label>
    </ligand>
</feature>
<feature type="active site" evidence="10 13">
    <location>
        <position position="324"/>
    </location>
</feature>
<protein>
    <recommendedName>
        <fullName evidence="15">ATP-dependent DNA helicase</fullName>
        <ecNumber evidence="15">5.6.2.3</ecNumber>
    </recommendedName>
</protein>
<dbReference type="UniPathway" id="UPA00988"/>
<feature type="disulfide bond" evidence="12">
    <location>
        <begin position="282"/>
        <end position="289"/>
    </location>
</feature>
<sequence length="1843" mass="208189">MKNGICSKRFPKSFATGTVTGEDGYPFYRRSPENGEKKNAIAVASSDKATTLLPEGKTAHSMFKIPLDLDRVENAVCSLPKNNLKAKVVQDFVFIEWDECTMTNKISIEAVNRTMQDIRSNNLLFGGVIFLFAGDFRQILPVKGKSKLRVPRRSGFKYRARDSKAQHERGHLRRLYMETLVVLDKTLIDYHNSTDLDNYVMTCMNIAHAALSDSTFGAPLELVVVKIIRLEAEDDEMNLAVTQNAEHVLKVFQAWAEAINPPYDSHPLHHDLAILITRVDICFAGGEDCGLLGLTCLGCCCDNSLSAIVAEDNGLVLGYTIAHEIGHTVGMYHDGDKGGEDESGCPTHPYGDNYAVLMTVDVGLRMRGWSNCSREFLWAWLDTGQGECLYDDPATDTRAFNEILPGASFGVQSQCRAKLSKEVAQCVDVAVECENMKCYVPKYGCIETHTPLADGTECGEHSWCFHGKCIDEGMRPKVIDGEWSEWGPYSSCSRTCGGGVSRSVRHCDNPPPSSGGEYCLGQRVKYQMCNTKVCPHGEPSYRDVQCTEFDQWVYPETNSTHTWKSATGGDENPCELVCINEEKEKVILKPQVTDGTECYLGEHHVCVSGLCKPVGCDQTLDSKAVEDQCGVCHGDGTTCTVQSEEKHFEKQGNSNYCKLPTVKTTNDTNMTHTDFEVQYNARNFAAVKYENSEECIVLFLYLRKKYGVTMVGPVRLWLGAPRHNQELAVFEETTIKYTITTPEPAGQGSYSWAHLGWTDCSEPCGPGTELSEAKCVDKEKGMVEDMYCELADKPSPLQRVCELRPCESSFHSPYCHFPQTLHPISRCLYLKPPCWPSADRGWGWEVWGWVIGEWLGCNCDCEDEMEERSVFCAKLSNANEMLIVDDVVCPLRPKLFKQTPKLFIQTSNQAVRFWQYLLCYAGLVVVFLLGPSIDNSDNSVNIKRIKEMKGAIVSDYENLNNTDLALEVEEETRRNPIQDFPKPIDNQNLVHLRGKAAELEWSPDEELVVVVTKNLNAILMSCSFDPLTEVNLTNEEFGEKEFITVGWGKKETQFHGSEGKQAAKTKIEVHADPSLPIDTTVNITWRGDSQFYAVGFTVEGIRRFKVFDRDGHLQYTSEKQPGLEPNLSWSPSGNIIATTQKLPNKYVVAAFEKNGLKHGDFAVPVNTTTVISDLSWSSDSDRFLLCIELSKSGLKALIQYEVTPQKEIYKRKIETGAELVIVVSNDTRTVFQMPRGNLEVIQPRPLSLKIIGEYLDNFKYHEAFDLMRKQRINLNLLVDHDPEKFINYVDVFLDSIKNNSWLNVFISDLDNVDVTKTMYSSSYINRNNNNIYNINDKVSVICDTLRSHIVKRPDRDNKILPLLTTFVKKNTIEDLENALTIIKELKKLETSGSKLPVGSDESLKYLLYMVDVNDLFDIALGMYDFDLVLLIAAKSQKDPKEFVPMLNEFNEMEENYKCFSINKHLKRYHRAVECLAKCGPEYYSEFRNFVKYHSLYGKALELFSPNVDLYKQISDDYGQYLKLKKNFTEAGIVYRRAGNVDKAVECFKEALEWELAIELSCSWSKDAFQELCWDLVNNLRDLKRHEESLILLEKYCDDQKKTISYAVACGHYRTALRLCGQLKETGIKEAVVLPALVEEFNNLNELFKTNSSTFKIHKERLQIVRENKSKKSEEFYDVSFANKDSDLYSDAGSTLASSASRSSSRTFRSSKNRRKHERKVASLKEGSQYEDVALVMALHTLVTATFNMRSYVKEVNVALCCFNMDKEALMLQNGLDKLLNEMKDSFKQIWTNELVLEATNASIAALNIPEGSSVNLQGIATLEPHIIIAPIIKHVDWKLNGLQ</sequence>
<feature type="binding site" evidence="11 13">
    <location>
        <position position="333"/>
    </location>
    <ligand>
        <name>Zn(2+)</name>
        <dbReference type="ChEBI" id="CHEBI:29105"/>
        <note>catalytic</note>
    </ligand>
</feature>
<keyword evidence="11" id="KW-0106">Calcium</keyword>
<keyword evidence="7" id="KW-0482">Metalloprotease</keyword>
<dbReference type="GO" id="GO:0005576">
    <property type="term" value="C:extracellular region"/>
    <property type="evidence" value="ECO:0007669"/>
    <property type="project" value="UniProtKB-SubCell"/>
</dbReference>
<feature type="disulfide bond" evidence="12">
    <location>
        <begin position="433"/>
        <end position="464"/>
    </location>
</feature>
<keyword evidence="4 11" id="KW-0479">Metal-binding</keyword>
<gene>
    <name evidence="18" type="primary">Adamts7</name>
    <name evidence="18" type="ORF">EVAR_57917_1</name>
</gene>
<dbReference type="InterPro" id="IPR056169">
    <property type="entry name" value="HB_ELP1"/>
</dbReference>
<dbReference type="Pfam" id="PF05970">
    <property type="entry name" value="PIF1"/>
    <property type="match status" value="1"/>
</dbReference>
<feature type="binding site" evidence="11">
    <location>
        <position position="271"/>
    </location>
    <ligand>
        <name>Ca(2+)</name>
        <dbReference type="ChEBI" id="CHEBI:29108"/>
        <label>1</label>
    </ligand>
</feature>
<feature type="binding site" evidence="11">
    <location>
        <position position="264"/>
    </location>
    <ligand>
        <name>Ca(2+)</name>
        <dbReference type="ChEBI" id="CHEBI:29108"/>
        <label>2</label>
    </ligand>
</feature>
<dbReference type="PANTHER" id="PTHR12747:SF0">
    <property type="entry name" value="ELONGATOR COMPLEX PROTEIN 1"/>
    <property type="match status" value="1"/>
</dbReference>
<dbReference type="PRINTS" id="PR01857">
    <property type="entry name" value="ADAMTSFAMILY"/>
</dbReference>
<keyword evidence="15" id="KW-0347">Helicase</keyword>
<dbReference type="InterPro" id="IPR000884">
    <property type="entry name" value="TSP1_rpt"/>
</dbReference>
<dbReference type="Pfam" id="PF17771">
    <property type="entry name" value="ADAMTS_CR_2"/>
    <property type="match status" value="1"/>
</dbReference>
<feature type="binding site" evidence="11 13">
    <location>
        <position position="327"/>
    </location>
    <ligand>
        <name>Zn(2+)</name>
        <dbReference type="ChEBI" id="CHEBI:29105"/>
        <note>catalytic</note>
    </ligand>
</feature>
<proteinExistence type="inferred from homology"/>
<feature type="disulfide bond" evidence="12">
    <location>
        <begin position="496"/>
        <end position="534"/>
    </location>
</feature>
<evidence type="ECO:0000256" key="14">
    <source>
        <dbReference type="PROSITE-ProRule" id="PRU00339"/>
    </source>
</evidence>
<dbReference type="FunFam" id="2.20.100.10:FF:000006">
    <property type="entry name" value="A disintegrin and metalloproteinase with thrombospondin motifs 1"/>
    <property type="match status" value="1"/>
</dbReference>
<comment type="cofactor">
    <cofactor evidence="11">
        <name>Zn(2+)</name>
        <dbReference type="ChEBI" id="CHEBI:29105"/>
    </cofactor>
    <text evidence="11">Binds 1 zinc ion per subunit.</text>
</comment>
<feature type="binding site" evidence="11">
    <location>
        <position position="391"/>
    </location>
    <ligand>
        <name>Ca(2+)</name>
        <dbReference type="ChEBI" id="CHEBI:29108"/>
        <label>1</label>
    </ligand>
</feature>
<keyword evidence="15" id="KW-0233">DNA recombination</keyword>
<keyword evidence="3" id="KW-0645">Protease</keyword>
<feature type="region of interest" description="Disordered" evidence="16">
    <location>
        <begin position="1702"/>
        <end position="1721"/>
    </location>
</feature>
<dbReference type="Pfam" id="PF01421">
    <property type="entry name" value="Reprolysin"/>
    <property type="match status" value="1"/>
</dbReference>
<evidence type="ECO:0000256" key="1">
    <source>
        <dbReference type="ARBA" id="ARBA00004613"/>
    </source>
</evidence>
<reference evidence="18 19" key="1">
    <citation type="journal article" date="2019" name="Commun. Biol.">
        <title>The bagworm genome reveals a unique fibroin gene that provides high tensile strength.</title>
        <authorList>
            <person name="Kono N."/>
            <person name="Nakamura H."/>
            <person name="Ohtoshi R."/>
            <person name="Tomita M."/>
            <person name="Numata K."/>
            <person name="Arakawa K."/>
        </authorList>
    </citation>
    <scope>NUCLEOTIDE SEQUENCE [LARGE SCALE GENOMIC DNA]</scope>
</reference>
<dbReference type="GO" id="GO:0005524">
    <property type="term" value="F:ATP binding"/>
    <property type="evidence" value="ECO:0007669"/>
    <property type="project" value="UniProtKB-KW"/>
</dbReference>
<dbReference type="OrthoDB" id="40048at2759"/>
<dbReference type="InterPro" id="IPR036383">
    <property type="entry name" value="TSP1_rpt_sf"/>
</dbReference>
<keyword evidence="19" id="KW-1185">Reference proteome</keyword>
<keyword evidence="2" id="KW-0964">Secreted</keyword>
<feature type="disulfide bond" evidence="12">
    <location>
        <begin position="458"/>
        <end position="469"/>
    </location>
</feature>
<dbReference type="Gene3D" id="3.40.50.300">
    <property type="entry name" value="P-loop containing nucleotide triphosphate hydrolases"/>
    <property type="match status" value="1"/>
</dbReference>
<keyword evidence="14" id="KW-0802">TPR repeat</keyword>
<feature type="binding site" evidence="11">
    <location>
        <position position="391"/>
    </location>
    <ligand>
        <name>Ca(2+)</name>
        <dbReference type="ChEBI" id="CHEBI:29108"/>
        <label>2</label>
    </ligand>
</feature>
<dbReference type="GO" id="GO:0006310">
    <property type="term" value="P:DNA recombination"/>
    <property type="evidence" value="ECO:0007669"/>
    <property type="project" value="UniProtKB-KW"/>
</dbReference>
<evidence type="ECO:0000256" key="3">
    <source>
        <dbReference type="ARBA" id="ARBA00022670"/>
    </source>
</evidence>
<keyword evidence="8 12" id="KW-1015">Disulfide bond</keyword>
<dbReference type="InterPro" id="IPR045371">
    <property type="entry name" value="ADAMTS_CR_3"/>
</dbReference>
<dbReference type="SUPFAM" id="SSF82895">
    <property type="entry name" value="TSP-1 type 1 repeat"/>
    <property type="match status" value="2"/>
</dbReference>
<evidence type="ECO:0000256" key="11">
    <source>
        <dbReference type="PIRSR" id="PIRSR613273-2"/>
    </source>
</evidence>
<dbReference type="Pfam" id="PF19030">
    <property type="entry name" value="TSP1_ADAMTS"/>
    <property type="match status" value="1"/>
</dbReference>
<feature type="binding site" evidence="11">
    <location>
        <position position="264"/>
    </location>
    <ligand>
        <name>Ca(2+)</name>
        <dbReference type="ChEBI" id="CHEBI:29108"/>
        <label>1</label>
    </ligand>
</feature>
<dbReference type="InterPro" id="IPR011990">
    <property type="entry name" value="TPR-like_helical_dom_sf"/>
</dbReference>
<feature type="disulfide bond" evidence="12">
    <location>
        <begin position="507"/>
        <end position="519"/>
    </location>
</feature>
<dbReference type="InterPro" id="IPR019734">
    <property type="entry name" value="TPR_rpt"/>
</dbReference>
<comment type="caution">
    <text evidence="18">The sequence shown here is derived from an EMBL/GenBank/DDBJ whole genome shotgun (WGS) entry which is preliminary data.</text>
</comment>
<comment type="cofactor">
    <cofactor evidence="15">
        <name>Mg(2+)</name>
        <dbReference type="ChEBI" id="CHEBI:18420"/>
    </cofactor>
</comment>
<feature type="repeat" description="TPR" evidence="14">
    <location>
        <begin position="1524"/>
        <end position="1557"/>
    </location>
</feature>
<evidence type="ECO:0000256" key="8">
    <source>
        <dbReference type="ARBA" id="ARBA00023157"/>
    </source>
</evidence>
<keyword evidence="6 11" id="KW-0862">Zinc</keyword>
<dbReference type="GO" id="GO:0043139">
    <property type="term" value="F:5'-3' DNA helicase activity"/>
    <property type="evidence" value="ECO:0007669"/>
    <property type="project" value="UniProtKB-EC"/>
</dbReference>
<keyword evidence="18" id="KW-0401">Integrin</keyword>
<comment type="subcellular location">
    <subcellularLocation>
        <location evidence="1">Secreted</location>
    </subcellularLocation>
</comment>
<dbReference type="GO" id="GO:0006281">
    <property type="term" value="P:DNA repair"/>
    <property type="evidence" value="ECO:0007669"/>
    <property type="project" value="UniProtKB-KW"/>
</dbReference>
<dbReference type="Proteomes" id="UP000299102">
    <property type="component" value="Unassembled WGS sequence"/>
</dbReference>
<dbReference type="Pfam" id="PF23936">
    <property type="entry name" value="HB_ELP1"/>
    <property type="match status" value="1"/>
</dbReference>
<dbReference type="SUPFAM" id="SSF82171">
    <property type="entry name" value="DPP6 N-terminal domain-like"/>
    <property type="match status" value="1"/>
</dbReference>
<dbReference type="Pfam" id="PF04762">
    <property type="entry name" value="Beta-prop_ELP1_1st"/>
    <property type="match status" value="1"/>
</dbReference>
<feature type="disulfide bond" evidence="12">
    <location>
        <begin position="415"/>
        <end position="438"/>
    </location>
</feature>
<evidence type="ECO:0000256" key="13">
    <source>
        <dbReference type="PROSITE-ProRule" id="PRU00276"/>
    </source>
</evidence>
<dbReference type="InterPro" id="IPR056164">
    <property type="entry name" value="Beta-prop_ELP1_1st"/>
</dbReference>
<evidence type="ECO:0000256" key="10">
    <source>
        <dbReference type="PIRSR" id="PIRSR613273-1"/>
    </source>
</evidence>
<dbReference type="EMBL" id="BGZK01002203">
    <property type="protein sequence ID" value="GBP91737.1"/>
    <property type="molecule type" value="Genomic_DNA"/>
</dbReference>